<comment type="caution">
    <text evidence="2">The sequence shown here is derived from an EMBL/GenBank/DDBJ whole genome shotgun (WGS) entry which is preliminary data.</text>
</comment>
<protein>
    <submittedName>
        <fullName evidence="2">Uncharacterized protein</fullName>
    </submittedName>
</protein>
<proteinExistence type="predicted"/>
<gene>
    <name evidence="2" type="ORF">ABMA28_003132</name>
</gene>
<evidence type="ECO:0000313" key="3">
    <source>
        <dbReference type="Proteomes" id="UP001549921"/>
    </source>
</evidence>
<feature type="compositionally biased region" description="Low complexity" evidence="1">
    <location>
        <begin position="115"/>
        <end position="125"/>
    </location>
</feature>
<sequence>MNTNNNEQWLRTKLIPNLPPNSVVVVDNASYYNKQLDVAPTSNTKKPKKNETWNLAWITDLVNEKVNLLGATKWGKLCSKIKRKRETFVIHVGDDDSGSDDDESSSDDGDDDETATSSTNTASSSGFHVTHDDLMEGVSTIPFFFVIRLNILD</sequence>
<dbReference type="EMBL" id="JBEDNZ010000014">
    <property type="protein sequence ID" value="KAL0829626.1"/>
    <property type="molecule type" value="Genomic_DNA"/>
</dbReference>
<feature type="region of interest" description="Disordered" evidence="1">
    <location>
        <begin position="92"/>
        <end position="126"/>
    </location>
</feature>
<evidence type="ECO:0000256" key="1">
    <source>
        <dbReference type="SAM" id="MobiDB-lite"/>
    </source>
</evidence>
<dbReference type="Proteomes" id="UP001549921">
    <property type="component" value="Unassembled WGS sequence"/>
</dbReference>
<name>A0ABD0SV43_LOXSC</name>
<feature type="compositionally biased region" description="Acidic residues" evidence="1">
    <location>
        <begin position="95"/>
        <end position="114"/>
    </location>
</feature>
<reference evidence="2 3" key="1">
    <citation type="submission" date="2024-06" db="EMBL/GenBank/DDBJ databases">
        <title>A chromosome-level genome assembly of beet webworm, Loxostege sticticalis.</title>
        <authorList>
            <person name="Zhang Y."/>
        </authorList>
    </citation>
    <scope>NUCLEOTIDE SEQUENCE [LARGE SCALE GENOMIC DNA]</scope>
    <source>
        <strain evidence="2">AQ028</strain>
        <tissue evidence="2">Male pupae</tissue>
    </source>
</reference>
<organism evidence="2 3">
    <name type="scientific">Loxostege sticticalis</name>
    <name type="common">Beet webworm moth</name>
    <dbReference type="NCBI Taxonomy" id="481309"/>
    <lineage>
        <taxon>Eukaryota</taxon>
        <taxon>Metazoa</taxon>
        <taxon>Ecdysozoa</taxon>
        <taxon>Arthropoda</taxon>
        <taxon>Hexapoda</taxon>
        <taxon>Insecta</taxon>
        <taxon>Pterygota</taxon>
        <taxon>Neoptera</taxon>
        <taxon>Endopterygota</taxon>
        <taxon>Lepidoptera</taxon>
        <taxon>Glossata</taxon>
        <taxon>Ditrysia</taxon>
        <taxon>Pyraloidea</taxon>
        <taxon>Crambidae</taxon>
        <taxon>Pyraustinae</taxon>
        <taxon>Loxostege</taxon>
    </lineage>
</organism>
<accession>A0ABD0SV43</accession>
<dbReference type="AlphaFoldDB" id="A0ABD0SV43"/>
<evidence type="ECO:0000313" key="2">
    <source>
        <dbReference type="EMBL" id="KAL0829626.1"/>
    </source>
</evidence>